<evidence type="ECO:0000313" key="2">
    <source>
        <dbReference type="Proteomes" id="UP000828048"/>
    </source>
</evidence>
<comment type="caution">
    <text evidence="1">The sequence shown here is derived from an EMBL/GenBank/DDBJ whole genome shotgun (WGS) entry which is preliminary data.</text>
</comment>
<accession>A0ACB7WY17</accession>
<organism evidence="1 2">
    <name type="scientific">Vaccinium darrowii</name>
    <dbReference type="NCBI Taxonomy" id="229202"/>
    <lineage>
        <taxon>Eukaryota</taxon>
        <taxon>Viridiplantae</taxon>
        <taxon>Streptophyta</taxon>
        <taxon>Embryophyta</taxon>
        <taxon>Tracheophyta</taxon>
        <taxon>Spermatophyta</taxon>
        <taxon>Magnoliopsida</taxon>
        <taxon>eudicotyledons</taxon>
        <taxon>Gunneridae</taxon>
        <taxon>Pentapetalae</taxon>
        <taxon>asterids</taxon>
        <taxon>Ericales</taxon>
        <taxon>Ericaceae</taxon>
        <taxon>Vaccinioideae</taxon>
        <taxon>Vaccinieae</taxon>
        <taxon>Vaccinium</taxon>
    </lineage>
</organism>
<protein>
    <submittedName>
        <fullName evidence="1">Uncharacterized protein</fullName>
    </submittedName>
</protein>
<name>A0ACB7WY17_9ERIC</name>
<sequence length="262" mass="28985">MAVDVCSSEISSLVSSPRISFSHYLNKTNTIPIVPPLFDFGFDFDFSFCIDNFTNLSSADEIFSNGKILPVEINKSVTPHKEIQQCKTTAACENGSESPKKKKLIEFLRSEFDEEDPKPLPKSFWKYSRSNSLNCESFRSKNILWPLQFLSRSNSTGSSLNPKQTAVSKDHDQKQNLSKQPPVAINSRSLSYSSGHSYPYNSSTKIPVKKNLRSNSNGGGGGVRISPVLNIPYSCIDKAGSVISLFGFGSLFCNGKSKKKKK</sequence>
<keyword evidence="2" id="KW-1185">Reference proteome</keyword>
<evidence type="ECO:0000313" key="1">
    <source>
        <dbReference type="EMBL" id="KAH7833364.1"/>
    </source>
</evidence>
<reference evidence="1 2" key="1">
    <citation type="journal article" date="2021" name="Hortic Res">
        <title>High-quality reference genome and annotation aids understanding of berry development for evergreen blueberry (Vaccinium darrowii).</title>
        <authorList>
            <person name="Yu J."/>
            <person name="Hulse-Kemp A.M."/>
            <person name="Babiker E."/>
            <person name="Staton M."/>
        </authorList>
    </citation>
    <scope>NUCLEOTIDE SEQUENCE [LARGE SCALE GENOMIC DNA]</scope>
    <source>
        <strain evidence="2">cv. NJ 8807/NJ 8810</strain>
        <tissue evidence="1">Young leaf</tissue>
    </source>
</reference>
<dbReference type="Proteomes" id="UP000828048">
    <property type="component" value="Chromosome 2"/>
</dbReference>
<gene>
    <name evidence="1" type="ORF">Vadar_005552</name>
</gene>
<dbReference type="EMBL" id="CM037152">
    <property type="protein sequence ID" value="KAH7833364.1"/>
    <property type="molecule type" value="Genomic_DNA"/>
</dbReference>
<proteinExistence type="predicted"/>